<dbReference type="InParanoid" id="A0A1Q3C457"/>
<evidence type="ECO:0000256" key="1">
    <source>
        <dbReference type="SAM" id="MobiDB-lite"/>
    </source>
</evidence>
<protein>
    <submittedName>
        <fullName evidence="2">Uncharacterized protein</fullName>
    </submittedName>
</protein>
<keyword evidence="3" id="KW-1185">Reference proteome</keyword>
<evidence type="ECO:0000313" key="3">
    <source>
        <dbReference type="Proteomes" id="UP000187406"/>
    </source>
</evidence>
<feature type="compositionally biased region" description="Gly residues" evidence="1">
    <location>
        <begin position="77"/>
        <end position="87"/>
    </location>
</feature>
<evidence type="ECO:0000313" key="2">
    <source>
        <dbReference type="EMBL" id="GAV74832.1"/>
    </source>
</evidence>
<comment type="caution">
    <text evidence="2">The sequence shown here is derived from an EMBL/GenBank/DDBJ whole genome shotgun (WGS) entry which is preliminary data.</text>
</comment>
<proteinExistence type="predicted"/>
<organism evidence="2 3">
    <name type="scientific">Cephalotus follicularis</name>
    <name type="common">Albany pitcher plant</name>
    <dbReference type="NCBI Taxonomy" id="3775"/>
    <lineage>
        <taxon>Eukaryota</taxon>
        <taxon>Viridiplantae</taxon>
        <taxon>Streptophyta</taxon>
        <taxon>Embryophyta</taxon>
        <taxon>Tracheophyta</taxon>
        <taxon>Spermatophyta</taxon>
        <taxon>Magnoliopsida</taxon>
        <taxon>eudicotyledons</taxon>
        <taxon>Gunneridae</taxon>
        <taxon>Pentapetalae</taxon>
        <taxon>rosids</taxon>
        <taxon>fabids</taxon>
        <taxon>Oxalidales</taxon>
        <taxon>Cephalotaceae</taxon>
        <taxon>Cephalotus</taxon>
    </lineage>
</organism>
<accession>A0A1Q3C457</accession>
<reference evidence="3" key="1">
    <citation type="submission" date="2016-04" db="EMBL/GenBank/DDBJ databases">
        <title>Cephalotus genome sequencing.</title>
        <authorList>
            <person name="Fukushima K."/>
            <person name="Hasebe M."/>
            <person name="Fang X."/>
        </authorList>
    </citation>
    <scope>NUCLEOTIDE SEQUENCE [LARGE SCALE GENOMIC DNA]</scope>
    <source>
        <strain evidence="3">cv. St1</strain>
    </source>
</reference>
<dbReference type="EMBL" id="BDDD01001280">
    <property type="protein sequence ID" value="GAV74832.1"/>
    <property type="molecule type" value="Genomic_DNA"/>
</dbReference>
<gene>
    <name evidence="2" type="ORF">CFOL_v3_18312</name>
</gene>
<sequence length="113" mass="12534">MGFEAKKDRGGGYCYIQSFRGLNYDLNIFSSDLFMQGCDLDTELVKKKLLEADLSGITPDACLTFFKERNKQNDGGKANGETGGEGGMTPEDTVTRYVFDPLYSSFSSDQVNR</sequence>
<dbReference type="AlphaFoldDB" id="A0A1Q3C457"/>
<name>A0A1Q3C457_CEPFO</name>
<dbReference type="Proteomes" id="UP000187406">
    <property type="component" value="Unassembled WGS sequence"/>
</dbReference>
<feature type="region of interest" description="Disordered" evidence="1">
    <location>
        <begin position="71"/>
        <end position="91"/>
    </location>
</feature>